<dbReference type="Gene3D" id="3.90.1340.10">
    <property type="entry name" value="Phage tail collar domain"/>
    <property type="match status" value="1"/>
</dbReference>
<comment type="caution">
    <text evidence="2">The sequence shown here is derived from an EMBL/GenBank/DDBJ whole genome shotgun (WGS) entry which is preliminary data.</text>
</comment>
<dbReference type="RefSeq" id="WP_310090685.1">
    <property type="nucleotide sequence ID" value="NZ_JAVDTT010000001.1"/>
</dbReference>
<accession>A0ABU1RPK5</accession>
<proteinExistence type="predicted"/>
<dbReference type="Pfam" id="PF07484">
    <property type="entry name" value="Collar"/>
    <property type="match status" value="1"/>
</dbReference>
<reference evidence="2 3" key="1">
    <citation type="submission" date="2023-07" db="EMBL/GenBank/DDBJ databases">
        <title>Sorghum-associated microbial communities from plants grown in Nebraska, USA.</title>
        <authorList>
            <person name="Schachtman D."/>
        </authorList>
    </citation>
    <scope>NUCLEOTIDE SEQUENCE [LARGE SCALE GENOMIC DNA]</scope>
    <source>
        <strain evidence="2 3">BE107</strain>
    </source>
</reference>
<dbReference type="InterPro" id="IPR037053">
    <property type="entry name" value="Phage_tail_collar_dom_sf"/>
</dbReference>
<dbReference type="InterPro" id="IPR011083">
    <property type="entry name" value="Phage_tail_collar_dom"/>
</dbReference>
<dbReference type="SUPFAM" id="SSF88874">
    <property type="entry name" value="Receptor-binding domain of short tail fibre protein gp12"/>
    <property type="match status" value="1"/>
</dbReference>
<dbReference type="Proteomes" id="UP001254759">
    <property type="component" value="Unassembled WGS sequence"/>
</dbReference>
<gene>
    <name evidence="2" type="ORF">J2W94_000965</name>
</gene>
<feature type="domain" description="Phage tail collar" evidence="1">
    <location>
        <begin position="7"/>
        <end position="63"/>
    </location>
</feature>
<evidence type="ECO:0000313" key="3">
    <source>
        <dbReference type="Proteomes" id="UP001254759"/>
    </source>
</evidence>
<evidence type="ECO:0000313" key="2">
    <source>
        <dbReference type="EMBL" id="MDR6840701.1"/>
    </source>
</evidence>
<protein>
    <submittedName>
        <fullName evidence="2">Microcystin-dependent protein</fullName>
    </submittedName>
</protein>
<keyword evidence="3" id="KW-1185">Reference proteome</keyword>
<evidence type="ECO:0000259" key="1">
    <source>
        <dbReference type="Pfam" id="PF07484"/>
    </source>
</evidence>
<organism evidence="2 3">
    <name type="scientific">Pseudoxanthomonas sacheonensis</name>
    <dbReference type="NCBI Taxonomy" id="443615"/>
    <lineage>
        <taxon>Bacteria</taxon>
        <taxon>Pseudomonadati</taxon>
        <taxon>Pseudomonadota</taxon>
        <taxon>Gammaproteobacteria</taxon>
        <taxon>Lysobacterales</taxon>
        <taxon>Lysobacteraceae</taxon>
        <taxon>Pseudoxanthomonas</taxon>
    </lineage>
</organism>
<name>A0ABU1RPK5_9GAMM</name>
<dbReference type="EMBL" id="JAVDTT010000001">
    <property type="protein sequence ID" value="MDR6840701.1"/>
    <property type="molecule type" value="Genomic_DNA"/>
</dbReference>
<sequence length="176" mass="18192">MSTPYVGEIRLFGFSRVPNGWFPCDGSLQSIAEYDVLFTLIGTTYGGDGQTTFAVPNLSGRVPMHWGNGPGLSPRTIGELGGSETVALTTNQMPSHNHVMSATTAAANATAIGNTVELGALSGDTMYATDVTGATGFATSPASTTVAGGNQPHDNLMPTLTVQYCIAWAGIFPSQS</sequence>